<dbReference type="AlphaFoldDB" id="A0A2P2MZP2"/>
<protein>
    <submittedName>
        <fullName evidence="1">Uncharacterized protein</fullName>
    </submittedName>
</protein>
<sequence length="51" mass="6179">MPSFFFFSLNIQKMKETIFFCYHRCNGYLSSTIYPSKITEQKTFCLSSNYW</sequence>
<name>A0A2P2MZP2_RHIMU</name>
<dbReference type="EMBL" id="GGEC01055206">
    <property type="protein sequence ID" value="MBX35690.1"/>
    <property type="molecule type" value="Transcribed_RNA"/>
</dbReference>
<proteinExistence type="predicted"/>
<organism evidence="1">
    <name type="scientific">Rhizophora mucronata</name>
    <name type="common">Asiatic mangrove</name>
    <dbReference type="NCBI Taxonomy" id="61149"/>
    <lineage>
        <taxon>Eukaryota</taxon>
        <taxon>Viridiplantae</taxon>
        <taxon>Streptophyta</taxon>
        <taxon>Embryophyta</taxon>
        <taxon>Tracheophyta</taxon>
        <taxon>Spermatophyta</taxon>
        <taxon>Magnoliopsida</taxon>
        <taxon>eudicotyledons</taxon>
        <taxon>Gunneridae</taxon>
        <taxon>Pentapetalae</taxon>
        <taxon>rosids</taxon>
        <taxon>fabids</taxon>
        <taxon>Malpighiales</taxon>
        <taxon>Rhizophoraceae</taxon>
        <taxon>Rhizophora</taxon>
    </lineage>
</organism>
<reference evidence="1" key="1">
    <citation type="submission" date="2018-02" db="EMBL/GenBank/DDBJ databases">
        <title>Rhizophora mucronata_Transcriptome.</title>
        <authorList>
            <person name="Meera S.P."/>
            <person name="Sreeshan A."/>
            <person name="Augustine A."/>
        </authorList>
    </citation>
    <scope>NUCLEOTIDE SEQUENCE</scope>
    <source>
        <tissue evidence="1">Leaf</tissue>
    </source>
</reference>
<evidence type="ECO:0000313" key="1">
    <source>
        <dbReference type="EMBL" id="MBX35690.1"/>
    </source>
</evidence>
<accession>A0A2P2MZP2</accession>